<feature type="transmembrane region" description="Helical" evidence="1">
    <location>
        <begin position="111"/>
        <end position="128"/>
    </location>
</feature>
<feature type="transmembrane region" description="Helical" evidence="1">
    <location>
        <begin position="503"/>
        <end position="527"/>
    </location>
</feature>
<keyword evidence="1" id="KW-1133">Transmembrane helix</keyword>
<evidence type="ECO:0008006" key="4">
    <source>
        <dbReference type="Google" id="ProtNLM"/>
    </source>
</evidence>
<evidence type="ECO:0000256" key="1">
    <source>
        <dbReference type="SAM" id="Phobius"/>
    </source>
</evidence>
<keyword evidence="1" id="KW-0472">Membrane</keyword>
<dbReference type="EMBL" id="MCHX01000064">
    <property type="protein sequence ID" value="OFJ51521.1"/>
    <property type="molecule type" value="Genomic_DNA"/>
</dbReference>
<gene>
    <name evidence="2" type="ORF">BEL07_22350</name>
</gene>
<proteinExistence type="predicted"/>
<name>A0A1E8PZD4_9MYCO</name>
<protein>
    <recommendedName>
        <fullName evidence="4">Transmembrane protein</fullName>
    </recommendedName>
</protein>
<reference evidence="2 3" key="1">
    <citation type="submission" date="2016-09" db="EMBL/GenBank/DDBJ databases">
        <title>genome sequence of Mycobacterium sp. 739 SCH.</title>
        <authorList>
            <person name="Greninger A.L."/>
            <person name="Qin X."/>
            <person name="Jerome K."/>
            <person name="Vora S."/>
            <person name="Quinn K."/>
        </authorList>
    </citation>
    <scope>NUCLEOTIDE SEQUENCE [LARGE SCALE GENOMIC DNA]</scope>
    <source>
        <strain evidence="2 3">SCH</strain>
    </source>
</reference>
<feature type="transmembrane region" description="Helical" evidence="1">
    <location>
        <begin position="343"/>
        <end position="364"/>
    </location>
</feature>
<feature type="transmembrane region" description="Helical" evidence="1">
    <location>
        <begin position="273"/>
        <end position="297"/>
    </location>
</feature>
<organism evidence="2 3">
    <name type="scientific">Mycolicibacterium grossiae</name>
    <dbReference type="NCBI Taxonomy" id="1552759"/>
    <lineage>
        <taxon>Bacteria</taxon>
        <taxon>Bacillati</taxon>
        <taxon>Actinomycetota</taxon>
        <taxon>Actinomycetes</taxon>
        <taxon>Mycobacteriales</taxon>
        <taxon>Mycobacteriaceae</taxon>
        <taxon>Mycolicibacterium</taxon>
    </lineage>
</organism>
<dbReference type="OrthoDB" id="3463898at2"/>
<dbReference type="AlphaFoldDB" id="A0A1E8PZD4"/>
<feature type="transmembrane region" description="Helical" evidence="1">
    <location>
        <begin position="247"/>
        <end position="266"/>
    </location>
</feature>
<keyword evidence="1" id="KW-0812">Transmembrane</keyword>
<comment type="caution">
    <text evidence="2">The sequence shown here is derived from an EMBL/GenBank/DDBJ whole genome shotgun (WGS) entry which is preliminary data.</text>
</comment>
<keyword evidence="3" id="KW-1185">Reference proteome</keyword>
<evidence type="ECO:0000313" key="3">
    <source>
        <dbReference type="Proteomes" id="UP000178953"/>
    </source>
</evidence>
<feature type="transmembrane region" description="Helical" evidence="1">
    <location>
        <begin position="175"/>
        <end position="194"/>
    </location>
</feature>
<accession>A0A1E8PZD4</accession>
<sequence length="537" mass="54162">MAGPLLGPGYLLLRDAVSTPRSYLTDAALGLSEAAPRALPQDFAVAVLSWAVDGGVVVKTLLVAGLWAAGWGGARLASTVVPDAGMAGRFVAATLTVWNPYVAERLLQGHWSLLVGYGCLPWVAAAVLRLRAGDGPRWPVVFWIAAAGLTPTGLMLAATVALVCCAAPGAGRPRWACVAVSLAAAVAGALPWLTASVVAGSLASGQATGVTAFAARAEPGLATLGSLAGLGGIWNAEAVPASRTSPFAVVGTVVLLAVVVLGGLALRRRGQAVPLLVLAVAAVVLPALAATGPGLAALEATVRALPGLGVLRDAQKWVALAVPGYAVAGAGAVIALRGRVPASATAAVCCAALLAVLPDLAWGVGGKVTAVRYPDGWARVAELVDAEPGPVAVLPPDSMRRFAWAGPAPVLDPLPRWVSADVLATGDLVIGGRLVPGEGAGAREAQRLLLDGAAADRLAAEGVAWVVVEGRAPELRLPLVYRDDDLALYRVGGDRPAAPHRGLLIAAHVVWLATIVGAVLCGAASGLRRRGGIRLGR</sequence>
<feature type="transmembrane region" description="Helical" evidence="1">
    <location>
        <begin position="140"/>
        <end position="163"/>
    </location>
</feature>
<feature type="transmembrane region" description="Helical" evidence="1">
    <location>
        <begin position="317"/>
        <end position="336"/>
    </location>
</feature>
<dbReference type="Proteomes" id="UP000178953">
    <property type="component" value="Unassembled WGS sequence"/>
</dbReference>
<evidence type="ECO:0000313" key="2">
    <source>
        <dbReference type="EMBL" id="OFJ51521.1"/>
    </source>
</evidence>